<accession>A0A9P0HMI2</accession>
<sequence length="797" mass="90414">MPNNIWILVSGRNESSPSRYLPMMRWMTLATVLFVSSCFADENASYNKAGIIKQAEDNIRWLRQAKEQVERKERERNSLATLTDLMIKDSFDSQLMSKMDILYDNQTDLNKELKFVPQVFNCGKEFDIFKVLELAKAHRNITTEQPPCIVDVDDNMCTTKKGSGDKSNTNKMTKNTVAPQSKEAPGAVNAFAIRPGMTTRLPLGRQVEVEKRTESALVRQPSASPHKTSKLKQLNKEKPSSPQKEVSDKVVQNPPQKQFETKGIISRPKVAAYGKLIAEPSVDVIQNRENPHISEGQQQKWYAAQVEQNEQYSSIDENQNENDAQVKSQEPQASKLVALPESLQQQVNSPQLPMIQTVSQQTQAVGQPSPSQVIEQPHVQNVAMAEMAPQKQPDIEQTPSEVSEQRDRAGQGQVESFAMVHDEKNQEFDSKISDVTQTQQQVYKLSKEIPAQQSTIQPQLLEQQLQNSEKQTHHQSLEKQDQQQLQTEEQPRYQNLEKQNQQQFQTLDKLNQQQLQTPEQRQQQQQTAEQYKQQQIQTAEQQQFQTPEQQKQQLFQSAEQQKQKQLQTAEKDNSQLQSLEKHNQLLLQTIEKQHSAIIPAVGNSERQKTLMGTILGSEQQQGTQKTPYSANDQQQILKQQTLFSSRVEQNQQAAKPIANPIVQQAAAQLSDSQSVAKLPLEASNKGHLESNGDKLFNNNPDKTMMSAPINVMGTNPNMNSSFGNPTSKVNLVHGSIPATAYFWRNAMVNTPKIQNYDSLKTEQNKAAPVANKLENNYVPDNIQESPKEDYIYYQYQD</sequence>
<evidence type="ECO:0000256" key="1">
    <source>
        <dbReference type="SAM" id="Coils"/>
    </source>
</evidence>
<evidence type="ECO:0000313" key="4">
    <source>
        <dbReference type="Proteomes" id="UP001152798"/>
    </source>
</evidence>
<feature type="compositionally biased region" description="Polar residues" evidence="2">
    <location>
        <begin position="161"/>
        <end position="179"/>
    </location>
</feature>
<feature type="region of interest" description="Disordered" evidence="2">
    <location>
        <begin position="161"/>
        <end position="185"/>
    </location>
</feature>
<dbReference type="OrthoDB" id="6629404at2759"/>
<dbReference type="AlphaFoldDB" id="A0A9P0HMI2"/>
<gene>
    <name evidence="3" type="ORF">NEZAVI_LOCUS13685</name>
</gene>
<keyword evidence="4" id="KW-1185">Reference proteome</keyword>
<name>A0A9P0HMI2_NEZVI</name>
<feature type="region of interest" description="Disordered" evidence="2">
    <location>
        <begin position="388"/>
        <end position="411"/>
    </location>
</feature>
<protein>
    <submittedName>
        <fullName evidence="3">Uncharacterized protein</fullName>
    </submittedName>
</protein>
<evidence type="ECO:0000313" key="3">
    <source>
        <dbReference type="EMBL" id="CAH1405478.1"/>
    </source>
</evidence>
<keyword evidence="1" id="KW-0175">Coiled coil</keyword>
<evidence type="ECO:0000256" key="2">
    <source>
        <dbReference type="SAM" id="MobiDB-lite"/>
    </source>
</evidence>
<feature type="coiled-coil region" evidence="1">
    <location>
        <begin position="52"/>
        <end position="82"/>
    </location>
</feature>
<reference evidence="3" key="1">
    <citation type="submission" date="2022-01" db="EMBL/GenBank/DDBJ databases">
        <authorList>
            <person name="King R."/>
        </authorList>
    </citation>
    <scope>NUCLEOTIDE SEQUENCE</scope>
</reference>
<dbReference type="Proteomes" id="UP001152798">
    <property type="component" value="Chromosome 6"/>
</dbReference>
<feature type="region of interest" description="Disordered" evidence="2">
    <location>
        <begin position="211"/>
        <end position="263"/>
    </location>
</feature>
<feature type="compositionally biased region" description="Basic and acidic residues" evidence="2">
    <location>
        <begin position="470"/>
        <end position="481"/>
    </location>
</feature>
<organism evidence="3 4">
    <name type="scientific">Nezara viridula</name>
    <name type="common">Southern green stink bug</name>
    <name type="synonym">Cimex viridulus</name>
    <dbReference type="NCBI Taxonomy" id="85310"/>
    <lineage>
        <taxon>Eukaryota</taxon>
        <taxon>Metazoa</taxon>
        <taxon>Ecdysozoa</taxon>
        <taxon>Arthropoda</taxon>
        <taxon>Hexapoda</taxon>
        <taxon>Insecta</taxon>
        <taxon>Pterygota</taxon>
        <taxon>Neoptera</taxon>
        <taxon>Paraneoptera</taxon>
        <taxon>Hemiptera</taxon>
        <taxon>Heteroptera</taxon>
        <taxon>Panheteroptera</taxon>
        <taxon>Pentatomomorpha</taxon>
        <taxon>Pentatomoidea</taxon>
        <taxon>Pentatomidae</taxon>
        <taxon>Pentatominae</taxon>
        <taxon>Nezara</taxon>
    </lineage>
</organism>
<dbReference type="EMBL" id="OV725082">
    <property type="protein sequence ID" value="CAH1405478.1"/>
    <property type="molecule type" value="Genomic_DNA"/>
</dbReference>
<feature type="region of interest" description="Disordered" evidence="2">
    <location>
        <begin position="464"/>
        <end position="489"/>
    </location>
</feature>
<proteinExistence type="predicted"/>